<dbReference type="InParanoid" id="Q0U7T2"/>
<accession>Q0U7T2</accession>
<proteinExistence type="predicted"/>
<sequence>MSANQLANLPNLSFENNARFLYGSNYTYNIVTAQGPDEGPCHYQKAKAMLVRYRHDDESIGEVLRIGEVHDNRSQTPKVEDAIVVLNVLLRREVNAGIKNVDLKEGHKFDKGMGEARTW</sequence>
<dbReference type="AlphaFoldDB" id="Q0U7T2"/>
<dbReference type="EMBL" id="CH445345">
    <property type="protein sequence ID" value="EAT80594.1"/>
    <property type="molecule type" value="Genomic_DNA"/>
</dbReference>
<name>Q0U7T2_PHANO</name>
<gene>
    <name evidence="1" type="ORF">SNOG_12182</name>
</gene>
<organism evidence="1 2">
    <name type="scientific">Phaeosphaeria nodorum (strain SN15 / ATCC MYA-4574 / FGSC 10173)</name>
    <name type="common">Glume blotch fungus</name>
    <name type="synonym">Parastagonospora nodorum</name>
    <dbReference type="NCBI Taxonomy" id="321614"/>
    <lineage>
        <taxon>Eukaryota</taxon>
        <taxon>Fungi</taxon>
        <taxon>Dikarya</taxon>
        <taxon>Ascomycota</taxon>
        <taxon>Pezizomycotina</taxon>
        <taxon>Dothideomycetes</taxon>
        <taxon>Pleosporomycetidae</taxon>
        <taxon>Pleosporales</taxon>
        <taxon>Pleosporineae</taxon>
        <taxon>Phaeosphaeriaceae</taxon>
        <taxon>Parastagonospora</taxon>
    </lineage>
</organism>
<dbReference type="KEGG" id="pno:SNOG_12182"/>
<dbReference type="RefSeq" id="XP_001802411.1">
    <property type="nucleotide sequence ID" value="XM_001802359.1"/>
</dbReference>
<dbReference type="GeneID" id="5979321"/>
<dbReference type="Proteomes" id="UP000001055">
    <property type="component" value="Unassembled WGS sequence"/>
</dbReference>
<evidence type="ECO:0000313" key="1">
    <source>
        <dbReference type="EMBL" id="EAT80594.1"/>
    </source>
</evidence>
<protein>
    <submittedName>
        <fullName evidence="1">Uncharacterized protein</fullName>
    </submittedName>
</protein>
<reference evidence="2" key="1">
    <citation type="journal article" date="2007" name="Plant Cell">
        <title>Dothideomycete-plant interactions illuminated by genome sequencing and EST analysis of the wheat pathogen Stagonospora nodorum.</title>
        <authorList>
            <person name="Hane J.K."/>
            <person name="Lowe R.G."/>
            <person name="Solomon P.S."/>
            <person name="Tan K.C."/>
            <person name="Schoch C.L."/>
            <person name="Spatafora J.W."/>
            <person name="Crous P.W."/>
            <person name="Kodira C."/>
            <person name="Birren B.W."/>
            <person name="Galagan J.E."/>
            <person name="Torriani S.F."/>
            <person name="McDonald B.A."/>
            <person name="Oliver R.P."/>
        </authorList>
    </citation>
    <scope>NUCLEOTIDE SEQUENCE [LARGE SCALE GENOMIC DNA]</scope>
    <source>
        <strain evidence="2">SN15 / ATCC MYA-4574 / FGSC 10173</strain>
    </source>
</reference>
<evidence type="ECO:0000313" key="2">
    <source>
        <dbReference type="Proteomes" id="UP000001055"/>
    </source>
</evidence>